<evidence type="ECO:0000256" key="2">
    <source>
        <dbReference type="ARBA" id="ARBA00006490"/>
    </source>
</evidence>
<protein>
    <submittedName>
        <fullName evidence="9">Cysteine desulfurase</fullName>
    </submittedName>
</protein>
<gene>
    <name evidence="9" type="ORF">D1B31_11260</name>
</gene>
<dbReference type="PROSITE" id="PS00595">
    <property type="entry name" value="AA_TRANSFER_CLASS_5"/>
    <property type="match status" value="1"/>
</dbReference>
<evidence type="ECO:0000256" key="6">
    <source>
        <dbReference type="ARBA" id="ARBA00023014"/>
    </source>
</evidence>
<dbReference type="OrthoDB" id="9808002at2"/>
<evidence type="ECO:0000256" key="5">
    <source>
        <dbReference type="ARBA" id="ARBA00023004"/>
    </source>
</evidence>
<evidence type="ECO:0000256" key="4">
    <source>
        <dbReference type="ARBA" id="ARBA00022898"/>
    </source>
</evidence>
<dbReference type="FunFam" id="3.40.640.10:FF:000084">
    <property type="entry name" value="IscS-like cysteine desulfurase"/>
    <property type="match status" value="1"/>
</dbReference>
<comment type="cofactor">
    <cofactor evidence="1 7">
        <name>pyridoxal 5'-phosphate</name>
        <dbReference type="ChEBI" id="CHEBI:597326"/>
    </cofactor>
</comment>
<dbReference type="InterPro" id="IPR016454">
    <property type="entry name" value="Cysteine_dSase"/>
</dbReference>
<dbReference type="AlphaFoldDB" id="A0A417YU98"/>
<dbReference type="Pfam" id="PF00266">
    <property type="entry name" value="Aminotran_5"/>
    <property type="match status" value="1"/>
</dbReference>
<dbReference type="EMBL" id="QWEG01000006">
    <property type="protein sequence ID" value="RHW40761.1"/>
    <property type="molecule type" value="Genomic_DNA"/>
</dbReference>
<dbReference type="PANTHER" id="PTHR11601">
    <property type="entry name" value="CYSTEINE DESULFURYLASE FAMILY MEMBER"/>
    <property type="match status" value="1"/>
</dbReference>
<proteinExistence type="inferred from homology"/>
<dbReference type="InterPro" id="IPR020578">
    <property type="entry name" value="Aminotrans_V_PyrdxlP_BS"/>
</dbReference>
<keyword evidence="5" id="KW-0408">Iron</keyword>
<keyword evidence="3" id="KW-0479">Metal-binding</keyword>
<evidence type="ECO:0000256" key="1">
    <source>
        <dbReference type="ARBA" id="ARBA00001933"/>
    </source>
</evidence>
<name>A0A417YU98_9BACI</name>
<dbReference type="NCBIfam" id="NF002806">
    <property type="entry name" value="PRK02948.1"/>
    <property type="match status" value="1"/>
</dbReference>
<comment type="caution">
    <text evidence="9">The sequence shown here is derived from an EMBL/GenBank/DDBJ whole genome shotgun (WGS) entry which is preliminary data.</text>
</comment>
<dbReference type="InterPro" id="IPR015424">
    <property type="entry name" value="PyrdxlP-dep_Trfase"/>
</dbReference>
<dbReference type="InterPro" id="IPR000192">
    <property type="entry name" value="Aminotrans_V_dom"/>
</dbReference>
<reference evidence="9 10" key="1">
    <citation type="journal article" date="2017" name="Int. J. Syst. Evol. Microbiol.">
        <title>Bacillus notoginsengisoli sp. nov., a novel bacterium isolated from the rhizosphere of Panax notoginseng.</title>
        <authorList>
            <person name="Zhang M.Y."/>
            <person name="Cheng J."/>
            <person name="Cai Y."/>
            <person name="Zhang T.Y."/>
            <person name="Wu Y.Y."/>
            <person name="Manikprabhu D."/>
            <person name="Li W.J."/>
            <person name="Zhang Y.X."/>
        </authorList>
    </citation>
    <scope>NUCLEOTIDE SEQUENCE [LARGE SCALE GENOMIC DNA]</scope>
    <source>
        <strain evidence="9 10">JCM 30743</strain>
    </source>
</reference>
<evidence type="ECO:0000256" key="7">
    <source>
        <dbReference type="RuleBase" id="RU004504"/>
    </source>
</evidence>
<dbReference type="PANTHER" id="PTHR11601:SF50">
    <property type="entry name" value="CYSTEINE DESULFURASE ISCS 2-RELATED"/>
    <property type="match status" value="1"/>
</dbReference>
<dbReference type="InterPro" id="IPR015422">
    <property type="entry name" value="PyrdxlP-dep_Trfase_small"/>
</dbReference>
<dbReference type="Proteomes" id="UP000284416">
    <property type="component" value="Unassembled WGS sequence"/>
</dbReference>
<dbReference type="Gene3D" id="3.90.1150.10">
    <property type="entry name" value="Aspartate Aminotransferase, domain 1"/>
    <property type="match status" value="1"/>
</dbReference>
<comment type="similarity">
    <text evidence="2">Belongs to the class-V pyridoxal-phosphate-dependent aminotransferase family. NifS/IscS subfamily.</text>
</comment>
<sequence>MIYFDNSATTKPFKEVLDSFMKVSSEFFGNPSSLHGIGATAEKLLSQARMQIAGLLEVEAEEICFTSGGTESNNLALKGAAAAYRTRGNHLITTAVEHASVRESFNQLEKHGYKVTFLPVDTQGRVSPADIRDAMTDETILVSVMHVNNETGTIQPIEEIGQMLRAFPKVLFHVDGVQGAGKIPLNLKEAEVDMYSFSAHKFHGLKGSGGLYIKKGIRLEPLLSGGSQENLRRGGTENPAGAVAMAKALRISLEQRTERLDTMNEIRAKLMDGLDEMKGVAINTPLAGAAPHIINFSVPGIKAETFVHSLEEMGIYVSTTSACSSKKKTASRTLLAMGVDDELASSAVRISLSFENTLEEAKNVLLAIEKTVAKLGKVLK</sequence>
<accession>A0A417YU98</accession>
<evidence type="ECO:0000313" key="9">
    <source>
        <dbReference type="EMBL" id="RHW40761.1"/>
    </source>
</evidence>
<dbReference type="InterPro" id="IPR015421">
    <property type="entry name" value="PyrdxlP-dep_Trfase_major"/>
</dbReference>
<keyword evidence="4" id="KW-0663">Pyridoxal phosphate</keyword>
<dbReference type="RefSeq" id="WP_118920877.1">
    <property type="nucleotide sequence ID" value="NZ_QWEG01000006.1"/>
</dbReference>
<organism evidence="9 10">
    <name type="scientific">Neobacillus notoginsengisoli</name>
    <dbReference type="NCBI Taxonomy" id="1578198"/>
    <lineage>
        <taxon>Bacteria</taxon>
        <taxon>Bacillati</taxon>
        <taxon>Bacillota</taxon>
        <taxon>Bacilli</taxon>
        <taxon>Bacillales</taxon>
        <taxon>Bacillaceae</taxon>
        <taxon>Neobacillus</taxon>
    </lineage>
</organism>
<dbReference type="SUPFAM" id="SSF53383">
    <property type="entry name" value="PLP-dependent transferases"/>
    <property type="match status" value="1"/>
</dbReference>
<evidence type="ECO:0000259" key="8">
    <source>
        <dbReference type="Pfam" id="PF00266"/>
    </source>
</evidence>
<evidence type="ECO:0000313" key="10">
    <source>
        <dbReference type="Proteomes" id="UP000284416"/>
    </source>
</evidence>
<dbReference type="GO" id="GO:0031071">
    <property type="term" value="F:cysteine desulfurase activity"/>
    <property type="evidence" value="ECO:0007669"/>
    <property type="project" value="UniProtKB-ARBA"/>
</dbReference>
<dbReference type="GO" id="GO:0051536">
    <property type="term" value="F:iron-sulfur cluster binding"/>
    <property type="evidence" value="ECO:0007669"/>
    <property type="project" value="UniProtKB-KW"/>
</dbReference>
<keyword evidence="10" id="KW-1185">Reference proteome</keyword>
<keyword evidence="6" id="KW-0411">Iron-sulfur</keyword>
<dbReference type="PIRSF" id="PIRSF005572">
    <property type="entry name" value="NifS"/>
    <property type="match status" value="1"/>
</dbReference>
<feature type="domain" description="Aminotransferase class V" evidence="8">
    <location>
        <begin position="2"/>
        <end position="363"/>
    </location>
</feature>
<dbReference type="GO" id="GO:0046872">
    <property type="term" value="F:metal ion binding"/>
    <property type="evidence" value="ECO:0007669"/>
    <property type="project" value="UniProtKB-KW"/>
</dbReference>
<dbReference type="Gene3D" id="3.40.640.10">
    <property type="entry name" value="Type I PLP-dependent aspartate aminotransferase-like (Major domain)"/>
    <property type="match status" value="1"/>
</dbReference>
<evidence type="ECO:0000256" key="3">
    <source>
        <dbReference type="ARBA" id="ARBA00022723"/>
    </source>
</evidence>